<proteinExistence type="predicted"/>
<evidence type="ECO:0000256" key="2">
    <source>
        <dbReference type="ARBA" id="ARBA00023015"/>
    </source>
</evidence>
<evidence type="ECO:0000313" key="8">
    <source>
        <dbReference type="Proteomes" id="UP001165135"/>
    </source>
</evidence>
<sequence>MATGEERARLSRETVVDGALALTDTEGLDGLTIRRLAQHLGVTPMALYWHFKNKEELLDGLADRLWSLVDTTVDPSAPWPSRLRTLMNSMVDVLRAHPYAASLMVTTQPEAAQHCFDIMEAALRILADAGFTPAEGAMLCRHGLRTVTTLVIGDPGLKPQQTEEEAAEHLRRKRLSIETLSPSRYPCLIAAAGPFTKIDDPEAEFAFGIDLFVAGVEALAARR</sequence>
<dbReference type="GO" id="GO:0000976">
    <property type="term" value="F:transcription cis-regulatory region binding"/>
    <property type="evidence" value="ECO:0007669"/>
    <property type="project" value="TreeGrafter"/>
</dbReference>
<dbReference type="PANTHER" id="PTHR30055:SF151">
    <property type="entry name" value="TRANSCRIPTIONAL REGULATORY PROTEIN"/>
    <property type="match status" value="1"/>
</dbReference>
<keyword evidence="1" id="KW-0678">Repressor</keyword>
<dbReference type="GO" id="GO:0046677">
    <property type="term" value="P:response to antibiotic"/>
    <property type="evidence" value="ECO:0007669"/>
    <property type="project" value="InterPro"/>
</dbReference>
<dbReference type="PANTHER" id="PTHR30055">
    <property type="entry name" value="HTH-TYPE TRANSCRIPTIONAL REGULATOR RUTR"/>
    <property type="match status" value="1"/>
</dbReference>
<dbReference type="RefSeq" id="WP_285629541.1">
    <property type="nucleotide sequence ID" value="NZ_BSTJ01000009.1"/>
</dbReference>
<dbReference type="AlphaFoldDB" id="A0A9W6RM28"/>
<reference evidence="7" key="1">
    <citation type="submission" date="2023-03" db="EMBL/GenBank/DDBJ databases">
        <title>Actinoallomurus iriomotensis NBRC 103681.</title>
        <authorList>
            <person name="Ichikawa N."/>
            <person name="Sato H."/>
            <person name="Tonouchi N."/>
        </authorList>
    </citation>
    <scope>NUCLEOTIDE SEQUENCE</scope>
    <source>
        <strain evidence="7">NBRC 103681</strain>
    </source>
</reference>
<name>A0A9W6RM28_9ACTN</name>
<keyword evidence="3 5" id="KW-0238">DNA-binding</keyword>
<dbReference type="Proteomes" id="UP001165135">
    <property type="component" value="Unassembled WGS sequence"/>
</dbReference>
<dbReference type="InterPro" id="IPR050109">
    <property type="entry name" value="HTH-type_TetR-like_transc_reg"/>
</dbReference>
<accession>A0A9W6RM28</accession>
<evidence type="ECO:0000256" key="4">
    <source>
        <dbReference type="ARBA" id="ARBA00023163"/>
    </source>
</evidence>
<dbReference type="GO" id="GO:0003700">
    <property type="term" value="F:DNA-binding transcription factor activity"/>
    <property type="evidence" value="ECO:0007669"/>
    <property type="project" value="TreeGrafter"/>
</dbReference>
<dbReference type="InterPro" id="IPR009057">
    <property type="entry name" value="Homeodomain-like_sf"/>
</dbReference>
<dbReference type="SUPFAM" id="SSF46689">
    <property type="entry name" value="Homeodomain-like"/>
    <property type="match status" value="1"/>
</dbReference>
<dbReference type="SUPFAM" id="SSF48498">
    <property type="entry name" value="Tetracyclin repressor-like, C-terminal domain"/>
    <property type="match status" value="1"/>
</dbReference>
<dbReference type="PRINTS" id="PR00455">
    <property type="entry name" value="HTHTETR"/>
</dbReference>
<dbReference type="EMBL" id="BSTJ01000009">
    <property type="protein sequence ID" value="GLY78701.1"/>
    <property type="molecule type" value="Genomic_DNA"/>
</dbReference>
<dbReference type="InterPro" id="IPR003012">
    <property type="entry name" value="Tet_transcr_reg_TetR"/>
</dbReference>
<dbReference type="PRINTS" id="PR00400">
    <property type="entry name" value="TETREPRESSOR"/>
</dbReference>
<dbReference type="PROSITE" id="PS50977">
    <property type="entry name" value="HTH_TETR_2"/>
    <property type="match status" value="1"/>
</dbReference>
<feature type="DNA-binding region" description="H-T-H motif" evidence="5">
    <location>
        <begin position="32"/>
        <end position="51"/>
    </location>
</feature>
<keyword evidence="4" id="KW-0804">Transcription</keyword>
<dbReference type="InterPro" id="IPR036271">
    <property type="entry name" value="Tet_transcr_reg_TetR-rel_C_sf"/>
</dbReference>
<organism evidence="7 8">
    <name type="scientific">Actinoallomurus iriomotensis</name>
    <dbReference type="NCBI Taxonomy" id="478107"/>
    <lineage>
        <taxon>Bacteria</taxon>
        <taxon>Bacillati</taxon>
        <taxon>Actinomycetota</taxon>
        <taxon>Actinomycetes</taxon>
        <taxon>Streptosporangiales</taxon>
        <taxon>Thermomonosporaceae</taxon>
        <taxon>Actinoallomurus</taxon>
    </lineage>
</organism>
<feature type="domain" description="HTH tetR-type" evidence="6">
    <location>
        <begin position="9"/>
        <end position="69"/>
    </location>
</feature>
<evidence type="ECO:0000256" key="5">
    <source>
        <dbReference type="PROSITE-ProRule" id="PRU00335"/>
    </source>
</evidence>
<evidence type="ECO:0000256" key="1">
    <source>
        <dbReference type="ARBA" id="ARBA00022491"/>
    </source>
</evidence>
<evidence type="ECO:0000256" key="3">
    <source>
        <dbReference type="ARBA" id="ARBA00023125"/>
    </source>
</evidence>
<dbReference type="Pfam" id="PF02909">
    <property type="entry name" value="TetR_C_1"/>
    <property type="match status" value="1"/>
</dbReference>
<protein>
    <submittedName>
        <fullName evidence="7">TetR family transcriptional regulator</fullName>
    </submittedName>
</protein>
<dbReference type="GO" id="GO:0045892">
    <property type="term" value="P:negative regulation of DNA-templated transcription"/>
    <property type="evidence" value="ECO:0007669"/>
    <property type="project" value="InterPro"/>
</dbReference>
<evidence type="ECO:0000313" key="7">
    <source>
        <dbReference type="EMBL" id="GLY78701.1"/>
    </source>
</evidence>
<dbReference type="Gene3D" id="1.10.357.10">
    <property type="entry name" value="Tetracycline Repressor, domain 2"/>
    <property type="match status" value="1"/>
</dbReference>
<evidence type="ECO:0000259" key="6">
    <source>
        <dbReference type="PROSITE" id="PS50977"/>
    </source>
</evidence>
<dbReference type="InterPro" id="IPR004111">
    <property type="entry name" value="Repressor_TetR_C"/>
</dbReference>
<keyword evidence="2" id="KW-0805">Transcription regulation</keyword>
<gene>
    <name evidence="7" type="ORF">Airi01_069680</name>
</gene>
<comment type="caution">
    <text evidence="7">The sequence shown here is derived from an EMBL/GenBank/DDBJ whole genome shotgun (WGS) entry which is preliminary data.</text>
</comment>
<dbReference type="InterPro" id="IPR001647">
    <property type="entry name" value="HTH_TetR"/>
</dbReference>
<dbReference type="Pfam" id="PF00440">
    <property type="entry name" value="TetR_N"/>
    <property type="match status" value="1"/>
</dbReference>